<reference evidence="2" key="1">
    <citation type="journal article" date="2019" name="Int. J. Syst. Evol. Microbiol.">
        <title>The Global Catalogue of Microorganisms (GCM) 10K type strain sequencing project: providing services to taxonomists for standard genome sequencing and annotation.</title>
        <authorList>
            <consortium name="The Broad Institute Genomics Platform"/>
            <consortium name="The Broad Institute Genome Sequencing Center for Infectious Disease"/>
            <person name="Wu L."/>
            <person name="Ma J."/>
        </authorList>
    </citation>
    <scope>NUCLEOTIDE SEQUENCE [LARGE SCALE GENOMIC DNA]</scope>
    <source>
        <strain evidence="2">JCM 17695</strain>
    </source>
</reference>
<keyword evidence="2" id="KW-1185">Reference proteome</keyword>
<dbReference type="Pfam" id="PF12836">
    <property type="entry name" value="HHH_3"/>
    <property type="match status" value="1"/>
</dbReference>
<comment type="caution">
    <text evidence="1">The sequence shown here is derived from an EMBL/GenBank/DDBJ whole genome shotgun (WGS) entry which is preliminary data.</text>
</comment>
<name>A0ABW2TIT2_9PSEU</name>
<organism evidence="1 2">
    <name type="scientific">Actinokineospora soli</name>
    <dbReference type="NCBI Taxonomy" id="1048753"/>
    <lineage>
        <taxon>Bacteria</taxon>
        <taxon>Bacillati</taxon>
        <taxon>Actinomycetota</taxon>
        <taxon>Actinomycetes</taxon>
        <taxon>Pseudonocardiales</taxon>
        <taxon>Pseudonocardiaceae</taxon>
        <taxon>Actinokineospora</taxon>
    </lineage>
</organism>
<keyword evidence="1" id="KW-0238">DNA-binding</keyword>
<dbReference type="Gene3D" id="1.10.150.280">
    <property type="entry name" value="AF1531-like domain"/>
    <property type="match status" value="1"/>
</dbReference>
<dbReference type="InterPro" id="IPR010994">
    <property type="entry name" value="RuvA_2-like"/>
</dbReference>
<protein>
    <submittedName>
        <fullName evidence="1">ComEA family DNA-binding protein</fullName>
    </submittedName>
</protein>
<dbReference type="GO" id="GO:0003677">
    <property type="term" value="F:DNA binding"/>
    <property type="evidence" value="ECO:0007669"/>
    <property type="project" value="UniProtKB-KW"/>
</dbReference>
<dbReference type="Proteomes" id="UP001596512">
    <property type="component" value="Unassembled WGS sequence"/>
</dbReference>
<dbReference type="SUPFAM" id="SSF47781">
    <property type="entry name" value="RuvA domain 2-like"/>
    <property type="match status" value="1"/>
</dbReference>
<accession>A0ABW2TIT2</accession>
<proteinExistence type="predicted"/>
<gene>
    <name evidence="1" type="ORF">ACFQV2_08525</name>
</gene>
<dbReference type="EMBL" id="JBHTEY010000004">
    <property type="protein sequence ID" value="MFC7613635.1"/>
    <property type="molecule type" value="Genomic_DNA"/>
</dbReference>
<evidence type="ECO:0000313" key="1">
    <source>
        <dbReference type="EMBL" id="MFC7613635.1"/>
    </source>
</evidence>
<evidence type="ECO:0000313" key="2">
    <source>
        <dbReference type="Proteomes" id="UP001596512"/>
    </source>
</evidence>
<sequence>MVTAQRIVEFRTRHGRFTDVAQLRQIEGIGPARFAKLKDLVTVD</sequence>